<dbReference type="Proteomes" id="UP001157502">
    <property type="component" value="Chromosome 8"/>
</dbReference>
<dbReference type="EMBL" id="CM055735">
    <property type="protein sequence ID" value="KAJ8008049.1"/>
    <property type="molecule type" value="Genomic_DNA"/>
</dbReference>
<organism evidence="1 2">
    <name type="scientific">Dallia pectoralis</name>
    <name type="common">Alaska blackfish</name>
    <dbReference type="NCBI Taxonomy" id="75939"/>
    <lineage>
        <taxon>Eukaryota</taxon>
        <taxon>Metazoa</taxon>
        <taxon>Chordata</taxon>
        <taxon>Craniata</taxon>
        <taxon>Vertebrata</taxon>
        <taxon>Euteleostomi</taxon>
        <taxon>Actinopterygii</taxon>
        <taxon>Neopterygii</taxon>
        <taxon>Teleostei</taxon>
        <taxon>Protacanthopterygii</taxon>
        <taxon>Esociformes</taxon>
        <taxon>Umbridae</taxon>
        <taxon>Dallia</taxon>
    </lineage>
</organism>
<comment type="caution">
    <text evidence="1">The sequence shown here is derived from an EMBL/GenBank/DDBJ whole genome shotgun (WGS) entry which is preliminary data.</text>
</comment>
<gene>
    <name evidence="1" type="ORF">DPEC_G00100740</name>
</gene>
<evidence type="ECO:0000313" key="2">
    <source>
        <dbReference type="Proteomes" id="UP001157502"/>
    </source>
</evidence>
<evidence type="ECO:0000313" key="1">
    <source>
        <dbReference type="EMBL" id="KAJ8008049.1"/>
    </source>
</evidence>
<name>A0ACC2GWI5_DALPE</name>
<accession>A0ACC2GWI5</accession>
<proteinExistence type="predicted"/>
<reference evidence="1" key="1">
    <citation type="submission" date="2021-05" db="EMBL/GenBank/DDBJ databases">
        <authorList>
            <person name="Pan Q."/>
            <person name="Jouanno E."/>
            <person name="Zahm M."/>
            <person name="Klopp C."/>
            <person name="Cabau C."/>
            <person name="Louis A."/>
            <person name="Berthelot C."/>
            <person name="Parey E."/>
            <person name="Roest Crollius H."/>
            <person name="Montfort J."/>
            <person name="Robinson-Rechavi M."/>
            <person name="Bouchez O."/>
            <person name="Lampietro C."/>
            <person name="Lopez Roques C."/>
            <person name="Donnadieu C."/>
            <person name="Postlethwait J."/>
            <person name="Bobe J."/>
            <person name="Dillon D."/>
            <person name="Chandos A."/>
            <person name="von Hippel F."/>
            <person name="Guiguen Y."/>
        </authorList>
    </citation>
    <scope>NUCLEOTIDE SEQUENCE</scope>
    <source>
        <strain evidence="1">YG-Jan2019</strain>
    </source>
</reference>
<protein>
    <submittedName>
        <fullName evidence="1">Uncharacterized protein</fullName>
    </submittedName>
</protein>
<keyword evidence="2" id="KW-1185">Reference proteome</keyword>
<sequence length="162" mass="17280">MCAVLVAHTDAGLAGFTIRASNKTRSSLVRSAASLDKQERAGGFGLGRVWPRPIPRSITLTSTVLTCAAVTMGGCYVVRIAFIPVQRPISIEPPCFPACLYSAKPPPHACLFSGKLLSIACALSVLMNPWLEKVYSGDNDKNNSGSRTARANSNAWQTTLLD</sequence>